<dbReference type="PANTHER" id="PTHR45085:SF3">
    <property type="entry name" value="S-ADENOSYL-L-METHIONINE-DEPENDENT METHYLTRANSFERASES SUPERFAMILY PROTEIN"/>
    <property type="match status" value="1"/>
</dbReference>
<dbReference type="EMBL" id="JAGGNH010000179">
    <property type="protein sequence ID" value="KAJ0959730.1"/>
    <property type="molecule type" value="Genomic_DNA"/>
</dbReference>
<keyword evidence="2" id="KW-1185">Reference proteome</keyword>
<dbReference type="SUPFAM" id="SSF53335">
    <property type="entry name" value="S-adenosyl-L-methionine-dependent methyltransferases"/>
    <property type="match status" value="1"/>
</dbReference>
<organism evidence="1 2">
    <name type="scientific">Dioscorea zingiberensis</name>
    <dbReference type="NCBI Taxonomy" id="325984"/>
    <lineage>
        <taxon>Eukaryota</taxon>
        <taxon>Viridiplantae</taxon>
        <taxon>Streptophyta</taxon>
        <taxon>Embryophyta</taxon>
        <taxon>Tracheophyta</taxon>
        <taxon>Spermatophyta</taxon>
        <taxon>Magnoliopsida</taxon>
        <taxon>Liliopsida</taxon>
        <taxon>Dioscoreales</taxon>
        <taxon>Dioscoreaceae</taxon>
        <taxon>Dioscorea</taxon>
    </lineage>
</organism>
<evidence type="ECO:0000313" key="2">
    <source>
        <dbReference type="Proteomes" id="UP001085076"/>
    </source>
</evidence>
<dbReference type="PANTHER" id="PTHR45085">
    <property type="entry name" value="F21J9.14"/>
    <property type="match status" value="1"/>
</dbReference>
<sequence>MIVIGNRAKDRLPGLPLLPFLFEEYSPSVAGGLKPRHSTPRPYGRSTAGSIGAVRLQGEQRLLNRISLVPCRRRNPSALPRLLQYLRVSCSYPRHHPRLHDTITLTLAHSPHSPLFLRRLLSPRSIPERRFSRIQSSRSWRNRVAALSSLFLRFAPPTSFPTPSRILCVFSGAGHLVAALRQSGVIDVTGVDLIDFPACQLLAPTLIICRSSINVADPGFSSGLAGALFPARLAGEPERTVRKGGGVRAGR</sequence>
<accession>A0A9D5H175</accession>
<name>A0A9D5H175_9LILI</name>
<protein>
    <submittedName>
        <fullName evidence="1">Uncharacterized protein</fullName>
    </submittedName>
</protein>
<reference evidence="1 2" key="1">
    <citation type="journal article" date="2022" name="Hortic Res">
        <title>The genome of Dioscorea zingiberensis sheds light on the biosynthesis, origin and evolution of the medicinally important diosgenin saponins.</title>
        <authorList>
            <person name="Li Y."/>
            <person name="Tan C."/>
            <person name="Li Z."/>
            <person name="Guo J."/>
            <person name="Li S."/>
            <person name="Chen X."/>
            <person name="Wang C."/>
            <person name="Dai X."/>
            <person name="Yang H."/>
            <person name="Song W."/>
            <person name="Hou L."/>
            <person name="Xu J."/>
            <person name="Tong Z."/>
            <person name="Xu A."/>
            <person name="Yuan X."/>
            <person name="Wang W."/>
            <person name="Yang Q."/>
            <person name="Chen L."/>
            <person name="Sun Z."/>
            <person name="Wang K."/>
            <person name="Pan B."/>
            <person name="Chen J."/>
            <person name="Bao Y."/>
            <person name="Liu F."/>
            <person name="Qi X."/>
            <person name="Gang D.R."/>
            <person name="Wen J."/>
            <person name="Li J."/>
        </authorList>
    </citation>
    <scope>NUCLEOTIDE SEQUENCE [LARGE SCALE GENOMIC DNA]</scope>
    <source>
        <strain evidence="1">Dzin_1.0</strain>
    </source>
</reference>
<evidence type="ECO:0000313" key="1">
    <source>
        <dbReference type="EMBL" id="KAJ0959730.1"/>
    </source>
</evidence>
<dbReference type="OrthoDB" id="682522at2759"/>
<dbReference type="Proteomes" id="UP001085076">
    <property type="component" value="Unassembled WGS sequence"/>
</dbReference>
<comment type="caution">
    <text evidence="1">The sequence shown here is derived from an EMBL/GenBank/DDBJ whole genome shotgun (WGS) entry which is preliminary data.</text>
</comment>
<dbReference type="AlphaFoldDB" id="A0A9D5H175"/>
<dbReference type="InterPro" id="IPR029063">
    <property type="entry name" value="SAM-dependent_MTases_sf"/>
</dbReference>
<proteinExistence type="predicted"/>
<gene>
    <name evidence="1" type="ORF">J5N97_000591</name>
</gene>